<dbReference type="SUPFAM" id="SSF48317">
    <property type="entry name" value="Acid phosphatase/Vanadium-dependent haloperoxidase"/>
    <property type="match status" value="1"/>
</dbReference>
<evidence type="ECO:0000259" key="2">
    <source>
        <dbReference type="Pfam" id="PF01569"/>
    </source>
</evidence>
<dbReference type="InterPro" id="IPR000326">
    <property type="entry name" value="PAP2/HPO"/>
</dbReference>
<dbReference type="EMBL" id="QJJY01000026">
    <property type="protein sequence ID" value="PXX25853.1"/>
    <property type="molecule type" value="Genomic_DNA"/>
</dbReference>
<organism evidence="3 4">
    <name type="scientific">Burkholderia pyrrocinia</name>
    <name type="common">Pseudomonas pyrrocinia</name>
    <dbReference type="NCBI Taxonomy" id="60550"/>
    <lineage>
        <taxon>Bacteria</taxon>
        <taxon>Pseudomonadati</taxon>
        <taxon>Pseudomonadota</taxon>
        <taxon>Betaproteobacteria</taxon>
        <taxon>Burkholderiales</taxon>
        <taxon>Burkholderiaceae</taxon>
        <taxon>Burkholderia</taxon>
        <taxon>Burkholderia cepacia complex</taxon>
    </lineage>
</organism>
<gene>
    <name evidence="3" type="ORF">NA66_102690</name>
</gene>
<keyword evidence="1" id="KW-0472">Membrane</keyword>
<proteinExistence type="predicted"/>
<feature type="transmembrane region" description="Helical" evidence="1">
    <location>
        <begin position="36"/>
        <end position="60"/>
    </location>
</feature>
<feature type="domain" description="Phosphatidic acid phosphatase type 2/haloperoxidase" evidence="2">
    <location>
        <begin position="71"/>
        <end position="142"/>
    </location>
</feature>
<dbReference type="RefSeq" id="WP_072443656.1">
    <property type="nucleotide sequence ID" value="NZ_QJJY01000026.1"/>
</dbReference>
<dbReference type="Pfam" id="PF01569">
    <property type="entry name" value="PAP2"/>
    <property type="match status" value="1"/>
</dbReference>
<feature type="transmembrane region" description="Helical" evidence="1">
    <location>
        <begin position="99"/>
        <end position="122"/>
    </location>
</feature>
<dbReference type="Gene3D" id="1.20.144.10">
    <property type="entry name" value="Phosphatidic acid phosphatase type 2/haloperoxidase"/>
    <property type="match status" value="1"/>
</dbReference>
<sequence>MRLLMYLTNFGDPYLTIPLAGLILVWLAMTRSTRALIIWTCGIAISGSVVAASRVVHVIWGVEVPALNFTVVSGHTMLAGAVYPTALSICENRTCKTTAIGPYVGGLAFAGAIGISRVLLGFHSTSEVISGLLSGVLVATLTCIKLTLPHVPRARTAGFTLPDPTPFAAAALAAVVMYHGKIAPVSASIDRNAVELSQWGKTQVEKIRQ</sequence>
<dbReference type="AlphaFoldDB" id="A0A318IN85"/>
<feature type="transmembrane region" description="Helical" evidence="1">
    <location>
        <begin position="66"/>
        <end position="87"/>
    </location>
</feature>
<name>A0A318IN85_BURPY</name>
<accession>A0A318IN85</accession>
<evidence type="ECO:0000313" key="3">
    <source>
        <dbReference type="EMBL" id="PXX25853.1"/>
    </source>
</evidence>
<evidence type="ECO:0000256" key="1">
    <source>
        <dbReference type="SAM" id="Phobius"/>
    </source>
</evidence>
<feature type="transmembrane region" description="Helical" evidence="1">
    <location>
        <begin position="12"/>
        <end position="29"/>
    </location>
</feature>
<keyword evidence="1" id="KW-0812">Transmembrane</keyword>
<comment type="caution">
    <text evidence="3">The sequence shown here is derived from an EMBL/GenBank/DDBJ whole genome shotgun (WGS) entry which is preliminary data.</text>
</comment>
<dbReference type="InterPro" id="IPR036938">
    <property type="entry name" value="PAP2/HPO_sf"/>
</dbReference>
<evidence type="ECO:0000313" key="4">
    <source>
        <dbReference type="Proteomes" id="UP000247755"/>
    </source>
</evidence>
<protein>
    <submittedName>
        <fullName evidence="3">PAP2 superfamily protein</fullName>
    </submittedName>
</protein>
<dbReference type="Proteomes" id="UP000247755">
    <property type="component" value="Unassembled WGS sequence"/>
</dbReference>
<reference evidence="3 4" key="1">
    <citation type="submission" date="2018-05" db="EMBL/GenBank/DDBJ databases">
        <title>Comparative genomics of bacterial root endophytes of switchgrass collected from native prairies over two seasons.</title>
        <authorList>
            <person name="Tang Y."/>
        </authorList>
    </citation>
    <scope>NUCLEOTIDE SEQUENCE [LARGE SCALE GENOMIC DNA]</scope>
    <source>
        <strain evidence="3 4">NFIX32</strain>
    </source>
</reference>
<keyword evidence="1" id="KW-1133">Transmembrane helix</keyword>
<feature type="transmembrane region" description="Helical" evidence="1">
    <location>
        <begin position="128"/>
        <end position="148"/>
    </location>
</feature>